<dbReference type="AlphaFoldDB" id="A0AAV7ED96"/>
<name>A0AAV7ED96_ARIFI</name>
<sequence>MMSGDGEEGDGSGEECWEWGGSVGSGEECWEWGGRELGVGEECWEWGRECWEWGGSWVGGGRSVESGGSREEGRLRVRLAWSVHENNHDLELVDPALSNVNNEEALRIIAVALLCIQASPVLRPPLSRVVGMLSSDIEVGSVSSKSSFMTSDISGVSTRTIIANQDNVSPTVSLVVHNVCSPLAPQPMSHSFTPEGRRTTTIEGYCIQKPMSTY</sequence>
<keyword evidence="3" id="KW-0418">Kinase</keyword>
<dbReference type="EMBL" id="JAINDJ010000005">
    <property type="protein sequence ID" value="KAG9446689.1"/>
    <property type="molecule type" value="Genomic_DNA"/>
</dbReference>
<protein>
    <submittedName>
        <fullName evidence="5">Uncharacterized protein</fullName>
    </submittedName>
</protein>
<dbReference type="GO" id="GO:0005524">
    <property type="term" value="F:ATP binding"/>
    <property type="evidence" value="ECO:0007669"/>
    <property type="project" value="UniProtKB-KW"/>
</dbReference>
<accession>A0AAV7ED96</accession>
<dbReference type="InterPro" id="IPR052059">
    <property type="entry name" value="CR_Ser/Thr_kinase"/>
</dbReference>
<keyword evidence="6" id="KW-1185">Reference proteome</keyword>
<keyword evidence="1" id="KW-0808">Transferase</keyword>
<evidence type="ECO:0000313" key="6">
    <source>
        <dbReference type="Proteomes" id="UP000825729"/>
    </source>
</evidence>
<keyword evidence="4" id="KW-0067">ATP-binding</keyword>
<reference evidence="5 6" key="1">
    <citation type="submission" date="2021-07" db="EMBL/GenBank/DDBJ databases">
        <title>The Aristolochia fimbriata genome: insights into angiosperm evolution, floral development and chemical biosynthesis.</title>
        <authorList>
            <person name="Jiao Y."/>
        </authorList>
    </citation>
    <scope>NUCLEOTIDE SEQUENCE [LARGE SCALE GENOMIC DNA]</scope>
    <source>
        <strain evidence="5">IBCAS-2021</strain>
        <tissue evidence="5">Leaf</tissue>
    </source>
</reference>
<evidence type="ECO:0000256" key="2">
    <source>
        <dbReference type="ARBA" id="ARBA00022741"/>
    </source>
</evidence>
<evidence type="ECO:0000256" key="1">
    <source>
        <dbReference type="ARBA" id="ARBA00022679"/>
    </source>
</evidence>
<evidence type="ECO:0000256" key="3">
    <source>
        <dbReference type="ARBA" id="ARBA00022777"/>
    </source>
</evidence>
<evidence type="ECO:0000313" key="5">
    <source>
        <dbReference type="EMBL" id="KAG9446689.1"/>
    </source>
</evidence>
<dbReference type="GO" id="GO:0016301">
    <property type="term" value="F:kinase activity"/>
    <property type="evidence" value="ECO:0007669"/>
    <property type="project" value="UniProtKB-KW"/>
</dbReference>
<dbReference type="Proteomes" id="UP000825729">
    <property type="component" value="Unassembled WGS sequence"/>
</dbReference>
<comment type="caution">
    <text evidence="5">The sequence shown here is derived from an EMBL/GenBank/DDBJ whole genome shotgun (WGS) entry which is preliminary data.</text>
</comment>
<gene>
    <name evidence="5" type="ORF">H6P81_012817</name>
</gene>
<evidence type="ECO:0000256" key="4">
    <source>
        <dbReference type="ARBA" id="ARBA00022840"/>
    </source>
</evidence>
<organism evidence="5 6">
    <name type="scientific">Aristolochia fimbriata</name>
    <name type="common">White veined hardy Dutchman's pipe vine</name>
    <dbReference type="NCBI Taxonomy" id="158543"/>
    <lineage>
        <taxon>Eukaryota</taxon>
        <taxon>Viridiplantae</taxon>
        <taxon>Streptophyta</taxon>
        <taxon>Embryophyta</taxon>
        <taxon>Tracheophyta</taxon>
        <taxon>Spermatophyta</taxon>
        <taxon>Magnoliopsida</taxon>
        <taxon>Magnoliidae</taxon>
        <taxon>Piperales</taxon>
        <taxon>Aristolochiaceae</taxon>
        <taxon>Aristolochia</taxon>
    </lineage>
</organism>
<keyword evidence="2" id="KW-0547">Nucleotide-binding</keyword>
<proteinExistence type="predicted"/>
<dbReference type="PANTHER" id="PTHR47973">
    <property type="entry name" value="CYSTEINE-RICH RECEPTOR-LIKE PROTEIN KINASE 3"/>
    <property type="match status" value="1"/>
</dbReference>